<comment type="caution">
    <text evidence="1">The sequence shown here is derived from an EMBL/GenBank/DDBJ whole genome shotgun (WGS) entry which is preliminary data.</text>
</comment>
<organism evidence="1 2">
    <name type="scientific">Recurvomyces mirabilis</name>
    <dbReference type="NCBI Taxonomy" id="574656"/>
    <lineage>
        <taxon>Eukaryota</taxon>
        <taxon>Fungi</taxon>
        <taxon>Dikarya</taxon>
        <taxon>Ascomycota</taxon>
        <taxon>Pezizomycotina</taxon>
        <taxon>Dothideomycetes</taxon>
        <taxon>Dothideomycetidae</taxon>
        <taxon>Mycosphaerellales</taxon>
        <taxon>Teratosphaeriaceae</taxon>
        <taxon>Recurvomyces</taxon>
    </lineage>
</organism>
<accession>A0AAE0WQ70</accession>
<proteinExistence type="predicted"/>
<dbReference type="EMBL" id="JAUTXT010000012">
    <property type="protein sequence ID" value="KAK3675962.1"/>
    <property type="molecule type" value="Genomic_DNA"/>
</dbReference>
<sequence>MKFERRGLIEVAQIESSSVLKESWERRMLSSSMLSICTGNALNQIAIPATMPYALGQVAAAMMIEFAANAYGQQGYRFYYADERQVDGRPPNLDRDGVAHAEMYWTLANEEKQSKCQVTFVKG</sequence>
<protein>
    <submittedName>
        <fullName evidence="1">Uncharacterized protein</fullName>
    </submittedName>
</protein>
<dbReference type="AlphaFoldDB" id="A0AAE0WQ70"/>
<reference evidence="1" key="1">
    <citation type="submission" date="2023-07" db="EMBL/GenBank/DDBJ databases">
        <title>Black Yeasts Isolated from many extreme environments.</title>
        <authorList>
            <person name="Coleine C."/>
            <person name="Stajich J.E."/>
            <person name="Selbmann L."/>
        </authorList>
    </citation>
    <scope>NUCLEOTIDE SEQUENCE</scope>
    <source>
        <strain evidence="1">CCFEE 5485</strain>
    </source>
</reference>
<name>A0AAE0WQ70_9PEZI</name>
<evidence type="ECO:0000313" key="2">
    <source>
        <dbReference type="Proteomes" id="UP001274830"/>
    </source>
</evidence>
<evidence type="ECO:0000313" key="1">
    <source>
        <dbReference type="EMBL" id="KAK3675962.1"/>
    </source>
</evidence>
<dbReference type="Proteomes" id="UP001274830">
    <property type="component" value="Unassembled WGS sequence"/>
</dbReference>
<keyword evidence="2" id="KW-1185">Reference proteome</keyword>
<gene>
    <name evidence="1" type="ORF">LTR78_004154</name>
</gene>